<dbReference type="NCBIfam" id="TIGR00152">
    <property type="entry name" value="dephospho-CoA kinase"/>
    <property type="match status" value="1"/>
</dbReference>
<dbReference type="EMBL" id="BMKB01000001">
    <property type="protein sequence ID" value="GGA37417.1"/>
    <property type="molecule type" value="Genomic_DNA"/>
</dbReference>
<dbReference type="GO" id="GO:0004140">
    <property type="term" value="F:dephospho-CoA kinase activity"/>
    <property type="evidence" value="ECO:0007669"/>
    <property type="project" value="UniProtKB-UniRule"/>
</dbReference>
<keyword evidence="5" id="KW-0963">Cytoplasm</keyword>
<keyword evidence="3 5" id="KW-0067">ATP-binding</keyword>
<reference evidence="7 8" key="1">
    <citation type="journal article" date="2014" name="Int. J. Syst. Evol. Microbiol.">
        <title>Complete genome sequence of Corynebacterium casei LMG S-19264T (=DSM 44701T), isolated from a smear-ripened cheese.</title>
        <authorList>
            <consortium name="US DOE Joint Genome Institute (JGI-PGF)"/>
            <person name="Walter F."/>
            <person name="Albersmeier A."/>
            <person name="Kalinowski J."/>
            <person name="Ruckert C."/>
        </authorList>
    </citation>
    <scope>NUCLEOTIDE SEQUENCE [LARGE SCALE GENOMIC DNA]</scope>
    <source>
        <strain evidence="7 8">CGMCC 1.15896</strain>
    </source>
</reference>
<dbReference type="GO" id="GO:0005737">
    <property type="term" value="C:cytoplasm"/>
    <property type="evidence" value="ECO:0007669"/>
    <property type="project" value="UniProtKB-SubCell"/>
</dbReference>
<evidence type="ECO:0000313" key="8">
    <source>
        <dbReference type="Proteomes" id="UP000596977"/>
    </source>
</evidence>
<comment type="catalytic activity">
    <reaction evidence="5">
        <text>3'-dephospho-CoA + ATP = ADP + CoA + H(+)</text>
        <dbReference type="Rhea" id="RHEA:18245"/>
        <dbReference type="ChEBI" id="CHEBI:15378"/>
        <dbReference type="ChEBI" id="CHEBI:30616"/>
        <dbReference type="ChEBI" id="CHEBI:57287"/>
        <dbReference type="ChEBI" id="CHEBI:57328"/>
        <dbReference type="ChEBI" id="CHEBI:456216"/>
        <dbReference type="EC" id="2.7.1.24"/>
    </reaction>
</comment>
<keyword evidence="5" id="KW-0808">Transferase</keyword>
<dbReference type="Pfam" id="PF01121">
    <property type="entry name" value="CoaE"/>
    <property type="match status" value="1"/>
</dbReference>
<evidence type="ECO:0000256" key="5">
    <source>
        <dbReference type="HAMAP-Rule" id="MF_00376"/>
    </source>
</evidence>
<dbReference type="Gene3D" id="3.40.50.300">
    <property type="entry name" value="P-loop containing nucleotide triphosphate hydrolases"/>
    <property type="match status" value="1"/>
</dbReference>
<sequence>MATGKTTVLNQCANMGVPTYSADEAVHELYRGEAVPMVEAMFPGTVRDGKVDRQALSAQLAENPERISELETLIHPLVWEKTLEFLDEAQARGMAVAVVEIPLLFETGANYPLDCIIVTHCSDEIQRQRALKRAGMDPERLDMLLSRQMSQEEKKQRGDFLIDTSGAIEQTRARTEEIIKELWVEPEKCE</sequence>
<dbReference type="InterPro" id="IPR027417">
    <property type="entry name" value="P-loop_NTPase"/>
</dbReference>
<keyword evidence="8" id="KW-1185">Reference proteome</keyword>
<dbReference type="PANTHER" id="PTHR10695:SF46">
    <property type="entry name" value="BIFUNCTIONAL COENZYME A SYNTHASE-RELATED"/>
    <property type="match status" value="1"/>
</dbReference>
<dbReference type="EC" id="2.7.1.24" evidence="5 6"/>
<gene>
    <name evidence="5 7" type="primary">coaE</name>
    <name evidence="7" type="ORF">GCM10011499_03480</name>
</gene>
<dbReference type="InterPro" id="IPR001977">
    <property type="entry name" value="Depp_CoAkinase"/>
</dbReference>
<dbReference type="PROSITE" id="PS51219">
    <property type="entry name" value="DPCK"/>
    <property type="match status" value="1"/>
</dbReference>
<dbReference type="HAMAP" id="MF_00376">
    <property type="entry name" value="Dephospho_CoA_kinase"/>
    <property type="match status" value="1"/>
</dbReference>
<comment type="function">
    <text evidence="5">Catalyzes the phosphorylation of the 3'-hydroxyl group of dephosphocoenzyme A to form coenzyme A.</text>
</comment>
<keyword evidence="2 5" id="KW-0547">Nucleotide-binding</keyword>
<comment type="pathway">
    <text evidence="5">Cofactor biosynthesis; coenzyme A biosynthesis; CoA from (R)-pantothenate: step 5/5.</text>
</comment>
<comment type="similarity">
    <text evidence="1 5">Belongs to the CoaE family.</text>
</comment>
<comment type="caution">
    <text evidence="7">The sequence shown here is derived from an EMBL/GenBank/DDBJ whole genome shotgun (WGS) entry which is preliminary data.</text>
</comment>
<keyword evidence="4 5" id="KW-0173">Coenzyme A biosynthesis</keyword>
<dbReference type="PANTHER" id="PTHR10695">
    <property type="entry name" value="DEPHOSPHO-COA KINASE-RELATED"/>
    <property type="match status" value="1"/>
</dbReference>
<evidence type="ECO:0000256" key="4">
    <source>
        <dbReference type="ARBA" id="ARBA00022993"/>
    </source>
</evidence>
<protein>
    <recommendedName>
        <fullName evidence="5 6">Dephospho-CoA kinase</fullName>
        <ecNumber evidence="5 6">2.7.1.24</ecNumber>
    </recommendedName>
    <alternativeName>
        <fullName evidence="5">Dephosphocoenzyme A kinase</fullName>
    </alternativeName>
</protein>
<feature type="binding site" evidence="5">
    <location>
        <begin position="2"/>
        <end position="7"/>
    </location>
    <ligand>
        <name>ATP</name>
        <dbReference type="ChEBI" id="CHEBI:30616"/>
    </ligand>
</feature>
<accession>A0A916VU06</accession>
<dbReference type="CDD" id="cd02022">
    <property type="entry name" value="DPCK"/>
    <property type="match status" value="1"/>
</dbReference>
<organism evidence="7 8">
    <name type="scientific">Pelagibacterium lentulum</name>
    <dbReference type="NCBI Taxonomy" id="2029865"/>
    <lineage>
        <taxon>Bacteria</taxon>
        <taxon>Pseudomonadati</taxon>
        <taxon>Pseudomonadota</taxon>
        <taxon>Alphaproteobacteria</taxon>
        <taxon>Hyphomicrobiales</taxon>
        <taxon>Devosiaceae</taxon>
        <taxon>Pelagibacterium</taxon>
    </lineage>
</organism>
<dbReference type="GO" id="GO:0005524">
    <property type="term" value="F:ATP binding"/>
    <property type="evidence" value="ECO:0007669"/>
    <property type="project" value="UniProtKB-UniRule"/>
</dbReference>
<dbReference type="GO" id="GO:0015937">
    <property type="term" value="P:coenzyme A biosynthetic process"/>
    <property type="evidence" value="ECO:0007669"/>
    <property type="project" value="UniProtKB-UniRule"/>
</dbReference>
<name>A0A916VU06_9HYPH</name>
<evidence type="ECO:0000256" key="2">
    <source>
        <dbReference type="ARBA" id="ARBA00022741"/>
    </source>
</evidence>
<evidence type="ECO:0000313" key="7">
    <source>
        <dbReference type="EMBL" id="GGA37417.1"/>
    </source>
</evidence>
<keyword evidence="5 7" id="KW-0418">Kinase</keyword>
<evidence type="ECO:0000256" key="3">
    <source>
        <dbReference type="ARBA" id="ARBA00022840"/>
    </source>
</evidence>
<dbReference type="Proteomes" id="UP000596977">
    <property type="component" value="Unassembled WGS sequence"/>
</dbReference>
<evidence type="ECO:0000256" key="6">
    <source>
        <dbReference type="NCBIfam" id="TIGR00152"/>
    </source>
</evidence>
<dbReference type="AlphaFoldDB" id="A0A916VU06"/>
<evidence type="ECO:0000256" key="1">
    <source>
        <dbReference type="ARBA" id="ARBA00009018"/>
    </source>
</evidence>
<proteinExistence type="inferred from homology"/>
<comment type="subcellular location">
    <subcellularLocation>
        <location evidence="5">Cytoplasm</location>
    </subcellularLocation>
</comment>
<dbReference type="SUPFAM" id="SSF52540">
    <property type="entry name" value="P-loop containing nucleoside triphosphate hydrolases"/>
    <property type="match status" value="1"/>
</dbReference>